<dbReference type="Gene3D" id="3.30.1360.10">
    <property type="entry name" value="RNA polymerase, RBP11-like subunit"/>
    <property type="match status" value="1"/>
</dbReference>
<evidence type="ECO:0000313" key="5">
    <source>
        <dbReference type="Proteomes" id="UP000019763"/>
    </source>
</evidence>
<evidence type="ECO:0000256" key="2">
    <source>
        <dbReference type="ARBA" id="ARBA00023163"/>
    </source>
</evidence>
<dbReference type="InterPro" id="IPR036603">
    <property type="entry name" value="RBP11-like"/>
</dbReference>
<dbReference type="Gene3D" id="2.170.120.12">
    <property type="entry name" value="DNA-directed RNA polymerase, insert domain"/>
    <property type="match status" value="1"/>
</dbReference>
<dbReference type="PANTHER" id="PTHR11800">
    <property type="entry name" value="DNA-DIRECTED RNA POLYMERASE"/>
    <property type="match status" value="1"/>
</dbReference>
<accession>A0A023B7R1</accession>
<dbReference type="SUPFAM" id="SSF55257">
    <property type="entry name" value="RBP11-like subunits of RNA polymerase"/>
    <property type="match status" value="1"/>
</dbReference>
<evidence type="ECO:0000313" key="4">
    <source>
        <dbReference type="EMBL" id="EZG67804.1"/>
    </source>
</evidence>
<proteinExistence type="predicted"/>
<gene>
    <name evidence="4" type="ORF">GNI_066330</name>
</gene>
<dbReference type="AlphaFoldDB" id="A0A023B7R1"/>
<dbReference type="EMBL" id="AFNH02000499">
    <property type="protein sequence ID" value="EZG67804.1"/>
    <property type="molecule type" value="Genomic_DNA"/>
</dbReference>
<dbReference type="GO" id="GO:0006366">
    <property type="term" value="P:transcription by RNA polymerase II"/>
    <property type="evidence" value="ECO:0007669"/>
    <property type="project" value="TreeGrafter"/>
</dbReference>
<dbReference type="InterPro" id="IPR036643">
    <property type="entry name" value="RNApol_insert_sf"/>
</dbReference>
<evidence type="ECO:0000256" key="1">
    <source>
        <dbReference type="ARBA" id="ARBA00022478"/>
    </source>
</evidence>
<dbReference type="VEuPathDB" id="CryptoDB:GNI_066330"/>
<dbReference type="GeneID" id="22912438"/>
<keyword evidence="5" id="KW-1185">Reference proteome</keyword>
<dbReference type="RefSeq" id="XP_011130153.1">
    <property type="nucleotide sequence ID" value="XM_011131851.1"/>
</dbReference>
<evidence type="ECO:0000259" key="3">
    <source>
        <dbReference type="Pfam" id="PF01193"/>
    </source>
</evidence>
<protein>
    <submittedName>
        <fullName evidence="4">DNA-directed RNA polymerase II subunit</fullName>
    </submittedName>
</protein>
<dbReference type="Pfam" id="PF01193">
    <property type="entry name" value="RNA_pol_L"/>
    <property type="match status" value="1"/>
</dbReference>
<dbReference type="OrthoDB" id="270173at2759"/>
<keyword evidence="2" id="KW-0804">Transcription</keyword>
<feature type="non-terminal residue" evidence="4">
    <location>
        <position position="89"/>
    </location>
</feature>
<dbReference type="GO" id="GO:0005665">
    <property type="term" value="C:RNA polymerase II, core complex"/>
    <property type="evidence" value="ECO:0007669"/>
    <property type="project" value="TreeGrafter"/>
</dbReference>
<dbReference type="PANTHER" id="PTHR11800:SF2">
    <property type="entry name" value="DNA-DIRECTED RNA POLYMERASE II SUBUNIT RPB3"/>
    <property type="match status" value="1"/>
</dbReference>
<name>A0A023B7R1_GRENI</name>
<comment type="caution">
    <text evidence="4">The sequence shown here is derived from an EMBL/GenBank/DDBJ whole genome shotgun (WGS) entry which is preliminary data.</text>
</comment>
<reference evidence="4" key="1">
    <citation type="submission" date="2013-12" db="EMBL/GenBank/DDBJ databases">
        <authorList>
            <person name="Omoto C.K."/>
            <person name="Sibley D."/>
            <person name="Venepally P."/>
            <person name="Hadjithomas M."/>
            <person name="Karamycheva S."/>
            <person name="Brunk B."/>
            <person name="Roos D."/>
            <person name="Caler E."/>
            <person name="Lorenzi H."/>
        </authorList>
    </citation>
    <scope>NUCLEOTIDE SEQUENCE</scope>
</reference>
<dbReference type="GO" id="GO:0003899">
    <property type="term" value="F:DNA-directed RNA polymerase activity"/>
    <property type="evidence" value="ECO:0007669"/>
    <property type="project" value="InterPro"/>
</dbReference>
<dbReference type="GO" id="GO:0046983">
    <property type="term" value="F:protein dimerization activity"/>
    <property type="evidence" value="ECO:0007669"/>
    <property type="project" value="InterPro"/>
</dbReference>
<keyword evidence="1 4" id="KW-0240">DNA-directed RNA polymerase</keyword>
<dbReference type="OMA" id="GTCARCT"/>
<dbReference type="InterPro" id="IPR050518">
    <property type="entry name" value="Rpo3/RPB3_RNA_Pol_subunit"/>
</dbReference>
<feature type="domain" description="DNA-directed RNA polymerase RpoA/D/Rpb3-type" evidence="3">
    <location>
        <begin position="23"/>
        <end position="75"/>
    </location>
</feature>
<dbReference type="InterPro" id="IPR011263">
    <property type="entry name" value="DNA-dir_RNA_pol_RpoA/D/Rpb3"/>
</dbReference>
<dbReference type="eggNOG" id="KOG1522">
    <property type="taxonomic scope" value="Eukaryota"/>
</dbReference>
<organism evidence="4 5">
    <name type="scientific">Gregarina niphandrodes</name>
    <name type="common">Septate eugregarine</name>
    <dbReference type="NCBI Taxonomy" id="110365"/>
    <lineage>
        <taxon>Eukaryota</taxon>
        <taxon>Sar</taxon>
        <taxon>Alveolata</taxon>
        <taxon>Apicomplexa</taxon>
        <taxon>Conoidasida</taxon>
        <taxon>Gregarinasina</taxon>
        <taxon>Eugregarinorida</taxon>
        <taxon>Gregarinidae</taxon>
        <taxon>Gregarina</taxon>
    </lineage>
</organism>
<dbReference type="Proteomes" id="UP000019763">
    <property type="component" value="Unassembled WGS sequence"/>
</dbReference>
<sequence>MFQARYIRYPQLEITDVTRDRIKFTLKNCDVSFANALRRVMIAEVPTMAIDLVSIEENSGVLQDEMLAHRLGLLPIDSTNIRKYVNKSE</sequence>